<dbReference type="PANTHER" id="PTHR23244:SF490">
    <property type="entry name" value="KELCH REPEAT PROTEIN"/>
    <property type="match status" value="1"/>
</dbReference>
<name>A0A1S8BDX6_9PEZI</name>
<reference evidence="3 4" key="1">
    <citation type="submission" date="2017-01" db="EMBL/GenBank/DDBJ databases">
        <title>Draft genome sequence of Diplodia seriata F98.1, a fungal species involved in grapevine trunk diseases.</title>
        <authorList>
            <person name="Robert-Siegwald G."/>
            <person name="Vallet J."/>
            <person name="Abou-Mansour E."/>
            <person name="Xu J."/>
            <person name="Rey P."/>
            <person name="Bertsch C."/>
            <person name="Rego C."/>
            <person name="Larignon P."/>
            <person name="Fontaine F."/>
            <person name="Lebrun M.-H."/>
        </authorList>
    </citation>
    <scope>NUCLEOTIDE SEQUENCE [LARGE SCALE GENOMIC DNA]</scope>
    <source>
        <strain evidence="3 4">F98.1</strain>
    </source>
</reference>
<feature type="transmembrane region" description="Helical" evidence="2">
    <location>
        <begin position="266"/>
        <end position="292"/>
    </location>
</feature>
<evidence type="ECO:0000256" key="2">
    <source>
        <dbReference type="SAM" id="Phobius"/>
    </source>
</evidence>
<dbReference type="InterPro" id="IPR015915">
    <property type="entry name" value="Kelch-typ_b-propeller"/>
</dbReference>
<dbReference type="AlphaFoldDB" id="A0A1S8BDX6"/>
<dbReference type="STRING" id="420778.A0A1S8BDX6"/>
<dbReference type="PANTHER" id="PTHR23244">
    <property type="entry name" value="KELCH REPEAT DOMAIN"/>
    <property type="match status" value="1"/>
</dbReference>
<dbReference type="EMBL" id="MSZU01000084">
    <property type="protein sequence ID" value="OMP85732.1"/>
    <property type="molecule type" value="Genomic_DNA"/>
</dbReference>
<keyword evidence="2" id="KW-0472">Membrane</keyword>
<dbReference type="OrthoDB" id="10251809at2759"/>
<dbReference type="Pfam" id="PF24681">
    <property type="entry name" value="Kelch_KLHDC2_KLHL20_DRC7"/>
    <property type="match status" value="1"/>
</dbReference>
<dbReference type="Proteomes" id="UP000190776">
    <property type="component" value="Unassembled WGS sequence"/>
</dbReference>
<organism evidence="3 4">
    <name type="scientific">Diplodia seriata</name>
    <dbReference type="NCBI Taxonomy" id="420778"/>
    <lineage>
        <taxon>Eukaryota</taxon>
        <taxon>Fungi</taxon>
        <taxon>Dikarya</taxon>
        <taxon>Ascomycota</taxon>
        <taxon>Pezizomycotina</taxon>
        <taxon>Dothideomycetes</taxon>
        <taxon>Dothideomycetes incertae sedis</taxon>
        <taxon>Botryosphaeriales</taxon>
        <taxon>Botryosphaeriaceae</taxon>
        <taxon>Diplodia</taxon>
    </lineage>
</organism>
<evidence type="ECO:0000313" key="4">
    <source>
        <dbReference type="Proteomes" id="UP000190776"/>
    </source>
</evidence>
<evidence type="ECO:0000313" key="3">
    <source>
        <dbReference type="EMBL" id="OMP85732.1"/>
    </source>
</evidence>
<sequence>MVYVRAGRAGVLVAFGGYDTAYEGSQFAEGGGWEWDQRDMGDVWVYDVFSNTWYRQEATGDIPDKRSEFCAGVSSAPDDSSFQITMTGGWDQFHGRAFNDVYVLSLPSFRWIRISDSNNPDTALEPSPGRNRHKCDMWEDAQMIVTGGLVTLGLGTTESLNDVCNETYPPIRVLDTSTHTWRAQFEPGLQYSVPNAVTAVIGGNSTGGAVLSSPASGWSSDELSTVFSKRVARDTKDSTASSTASSAATASGTEDSTPLDGGDSSIAGGAIAGIVIGIISLLAALATALLWWRRRRRRAHHQSRNSEERFQRDAGWQKAELEAHERRRQELGLETEVCETHGEGVVARPAELAASPKPLELPV</sequence>
<evidence type="ECO:0000256" key="1">
    <source>
        <dbReference type="SAM" id="MobiDB-lite"/>
    </source>
</evidence>
<evidence type="ECO:0008006" key="5">
    <source>
        <dbReference type="Google" id="ProtNLM"/>
    </source>
</evidence>
<keyword evidence="2" id="KW-0812">Transmembrane</keyword>
<feature type="compositionally biased region" description="Low complexity" evidence="1">
    <location>
        <begin position="238"/>
        <end position="261"/>
    </location>
</feature>
<gene>
    <name evidence="3" type="ORF">BK809_0004403</name>
</gene>
<dbReference type="InterPro" id="IPR011043">
    <property type="entry name" value="Gal_Oxase/kelch_b-propeller"/>
</dbReference>
<keyword evidence="2" id="KW-1133">Transmembrane helix</keyword>
<proteinExistence type="predicted"/>
<feature type="region of interest" description="Disordered" evidence="1">
    <location>
        <begin position="232"/>
        <end position="261"/>
    </location>
</feature>
<accession>A0A1S8BDX6</accession>
<dbReference type="SUPFAM" id="SSF50965">
    <property type="entry name" value="Galactose oxidase, central domain"/>
    <property type="match status" value="1"/>
</dbReference>
<dbReference type="Gene3D" id="2.120.10.80">
    <property type="entry name" value="Kelch-type beta propeller"/>
    <property type="match status" value="1"/>
</dbReference>
<comment type="caution">
    <text evidence="3">The sequence shown here is derived from an EMBL/GenBank/DDBJ whole genome shotgun (WGS) entry which is preliminary data.</text>
</comment>
<protein>
    <recommendedName>
        <fullName evidence="5">Kelch repeat protein</fullName>
    </recommendedName>
</protein>